<keyword evidence="2" id="KW-1185">Reference proteome</keyword>
<reference evidence="3" key="1">
    <citation type="submission" date="2022-11" db="UniProtKB">
        <authorList>
            <consortium name="WormBaseParasite"/>
        </authorList>
    </citation>
    <scope>IDENTIFICATION</scope>
</reference>
<evidence type="ECO:0000313" key="2">
    <source>
        <dbReference type="Proteomes" id="UP000887565"/>
    </source>
</evidence>
<feature type="transmembrane region" description="Helical" evidence="1">
    <location>
        <begin position="7"/>
        <end position="29"/>
    </location>
</feature>
<accession>A0A915JN11</accession>
<feature type="transmembrane region" description="Helical" evidence="1">
    <location>
        <begin position="49"/>
        <end position="66"/>
    </location>
</feature>
<sequence length="82" mass="9412">MHRWTCLAFLGCAYISDTLFNVVLLVFAIERFRMQYDPLGYNISVKKCTFFATIFVAVGAVFYVIGPPIMESRLMSDHRPLV</sequence>
<keyword evidence="1" id="KW-0472">Membrane</keyword>
<evidence type="ECO:0000256" key="1">
    <source>
        <dbReference type="SAM" id="Phobius"/>
    </source>
</evidence>
<dbReference type="WBParaSite" id="nRc.2.0.1.t27619-RA">
    <property type="protein sequence ID" value="nRc.2.0.1.t27619-RA"/>
    <property type="gene ID" value="nRc.2.0.1.g27619"/>
</dbReference>
<evidence type="ECO:0000313" key="3">
    <source>
        <dbReference type="WBParaSite" id="nRc.2.0.1.t27619-RA"/>
    </source>
</evidence>
<dbReference type="AlphaFoldDB" id="A0A915JN11"/>
<dbReference type="Proteomes" id="UP000887565">
    <property type="component" value="Unplaced"/>
</dbReference>
<keyword evidence="1" id="KW-0812">Transmembrane</keyword>
<protein>
    <submittedName>
        <fullName evidence="3">Uncharacterized protein</fullName>
    </submittedName>
</protein>
<proteinExistence type="predicted"/>
<organism evidence="2 3">
    <name type="scientific">Romanomermis culicivorax</name>
    <name type="common">Nematode worm</name>
    <dbReference type="NCBI Taxonomy" id="13658"/>
    <lineage>
        <taxon>Eukaryota</taxon>
        <taxon>Metazoa</taxon>
        <taxon>Ecdysozoa</taxon>
        <taxon>Nematoda</taxon>
        <taxon>Enoplea</taxon>
        <taxon>Dorylaimia</taxon>
        <taxon>Mermithida</taxon>
        <taxon>Mermithoidea</taxon>
        <taxon>Mermithidae</taxon>
        <taxon>Romanomermis</taxon>
    </lineage>
</organism>
<name>A0A915JN11_ROMCU</name>
<keyword evidence="1" id="KW-1133">Transmembrane helix</keyword>